<protein>
    <submittedName>
        <fullName evidence="3">Uncharacterized protein LOC106052594</fullName>
    </submittedName>
</protein>
<dbReference type="SUPFAM" id="SSF47986">
    <property type="entry name" value="DEATH domain"/>
    <property type="match status" value="1"/>
</dbReference>
<proteinExistence type="predicted"/>
<dbReference type="RefSeq" id="XP_013063467.2">
    <property type="nucleotide sequence ID" value="XM_013208013.2"/>
</dbReference>
<evidence type="ECO:0000259" key="1">
    <source>
        <dbReference type="PROSITE" id="PS50209"/>
    </source>
</evidence>
<organism evidence="2 3">
    <name type="scientific">Biomphalaria glabrata</name>
    <name type="common">Bloodfluke planorb</name>
    <name type="synonym">Freshwater snail</name>
    <dbReference type="NCBI Taxonomy" id="6526"/>
    <lineage>
        <taxon>Eukaryota</taxon>
        <taxon>Metazoa</taxon>
        <taxon>Spiralia</taxon>
        <taxon>Lophotrochozoa</taxon>
        <taxon>Mollusca</taxon>
        <taxon>Gastropoda</taxon>
        <taxon>Heterobranchia</taxon>
        <taxon>Euthyneura</taxon>
        <taxon>Panpulmonata</taxon>
        <taxon>Hygrophila</taxon>
        <taxon>Lymnaeoidea</taxon>
        <taxon>Planorbidae</taxon>
        <taxon>Biomphalaria</taxon>
    </lineage>
</organism>
<dbReference type="PROSITE" id="PS50209">
    <property type="entry name" value="CARD"/>
    <property type="match status" value="1"/>
</dbReference>
<dbReference type="Gene3D" id="1.10.533.10">
    <property type="entry name" value="Death Domain, Fas"/>
    <property type="match status" value="1"/>
</dbReference>
<dbReference type="KEGG" id="bgt:106052594"/>
<keyword evidence="2" id="KW-1185">Reference proteome</keyword>
<dbReference type="CDD" id="cd01671">
    <property type="entry name" value="CARD"/>
    <property type="match status" value="1"/>
</dbReference>
<dbReference type="GO" id="GO:0042981">
    <property type="term" value="P:regulation of apoptotic process"/>
    <property type="evidence" value="ECO:0007669"/>
    <property type="project" value="InterPro"/>
</dbReference>
<dbReference type="GeneID" id="106052594"/>
<dbReference type="OrthoDB" id="5981554at2759"/>
<accession>A0A9U8DVN7</accession>
<evidence type="ECO:0000313" key="2">
    <source>
        <dbReference type="Proteomes" id="UP001165740"/>
    </source>
</evidence>
<evidence type="ECO:0000313" key="3">
    <source>
        <dbReference type="RefSeq" id="XP_013063467.2"/>
    </source>
</evidence>
<sequence length="209" mass="24426">MPQRGRLKPDDEQRVRENIIILKENIDGQLFLDLFFQKKIITQDERLQIKALPTRLNRADAFLDRLLDSGPGDAYGCFIEILRLNYEAIANTVQQGMVGSSYYSWFENSDNFSSVRRDHKLKAADISQLAECFQVNWPVIFLRLQFSSCLIEQEYVRNPQDKRAVIVNLMKKRDITLKTLVETLRKVEDDHSAIFDWKTLEKFVAKLPL</sequence>
<dbReference type="AlphaFoldDB" id="A0A9U8DVN7"/>
<reference evidence="3" key="1">
    <citation type="submission" date="2025-08" db="UniProtKB">
        <authorList>
            <consortium name="RefSeq"/>
        </authorList>
    </citation>
    <scope>IDENTIFICATION</scope>
</reference>
<dbReference type="InterPro" id="IPR011029">
    <property type="entry name" value="DEATH-like_dom_sf"/>
</dbReference>
<dbReference type="Proteomes" id="UP001165740">
    <property type="component" value="Chromosome 4"/>
</dbReference>
<dbReference type="Pfam" id="PF00619">
    <property type="entry name" value="CARD"/>
    <property type="match status" value="1"/>
</dbReference>
<feature type="domain" description="CARD" evidence="1">
    <location>
        <begin position="7"/>
        <end position="83"/>
    </location>
</feature>
<dbReference type="InterPro" id="IPR001315">
    <property type="entry name" value="CARD"/>
</dbReference>
<name>A0A9U8DVN7_BIOGL</name>
<gene>
    <name evidence="3" type="primary">LOC106052594</name>
</gene>